<proteinExistence type="predicted"/>
<sequence length="102" mass="11566">MVAIPRAKTMTFFCSYDDAFTNEDFSSVTHIDYSKDFNISKIAKTSIVPATAYNSPEVSLSQDVIATIVEKSMKTCTDNLMQFLDIHIQEVHRSVQILRVKQ</sequence>
<accession>A0A396JKX9</accession>
<comment type="caution">
    <text evidence="1">The sequence shown here is derived from an EMBL/GenBank/DDBJ whole genome shotgun (WGS) entry which is preliminary data.</text>
</comment>
<name>A0A396JKX9_MEDTR</name>
<protein>
    <submittedName>
        <fullName evidence="1">Uncharacterized protein</fullName>
    </submittedName>
</protein>
<dbReference type="EMBL" id="PSQE01000002">
    <property type="protein sequence ID" value="RHN75727.1"/>
    <property type="molecule type" value="Genomic_DNA"/>
</dbReference>
<dbReference type="Gramene" id="rna11967">
    <property type="protein sequence ID" value="RHN75727.1"/>
    <property type="gene ID" value="gene11967"/>
</dbReference>
<evidence type="ECO:0000313" key="1">
    <source>
        <dbReference type="EMBL" id="RHN75727.1"/>
    </source>
</evidence>
<gene>
    <name evidence="1" type="ORF">MtrunA17_Chr2g0324371</name>
</gene>
<dbReference type="AlphaFoldDB" id="A0A396JKX9"/>
<reference evidence="2" key="1">
    <citation type="journal article" date="2018" name="Nat. Plants">
        <title>Whole-genome landscape of Medicago truncatula symbiotic genes.</title>
        <authorList>
            <person name="Pecrix Y."/>
            <person name="Staton S.E."/>
            <person name="Sallet E."/>
            <person name="Lelandais-Briere C."/>
            <person name="Moreau S."/>
            <person name="Carrere S."/>
            <person name="Blein T."/>
            <person name="Jardinaud M.F."/>
            <person name="Latrasse D."/>
            <person name="Zouine M."/>
            <person name="Zahm M."/>
            <person name="Kreplak J."/>
            <person name="Mayjonade B."/>
            <person name="Satge C."/>
            <person name="Perez M."/>
            <person name="Cauet S."/>
            <person name="Marande W."/>
            <person name="Chantry-Darmon C."/>
            <person name="Lopez-Roques C."/>
            <person name="Bouchez O."/>
            <person name="Berard A."/>
            <person name="Debelle F."/>
            <person name="Munos S."/>
            <person name="Bendahmane A."/>
            <person name="Berges H."/>
            <person name="Niebel A."/>
            <person name="Buitink J."/>
            <person name="Frugier F."/>
            <person name="Benhamed M."/>
            <person name="Crespi M."/>
            <person name="Gouzy J."/>
            <person name="Gamas P."/>
        </authorList>
    </citation>
    <scope>NUCLEOTIDE SEQUENCE [LARGE SCALE GENOMIC DNA]</scope>
    <source>
        <strain evidence="2">cv. Jemalong A17</strain>
    </source>
</reference>
<organism evidence="1 2">
    <name type="scientific">Medicago truncatula</name>
    <name type="common">Barrel medic</name>
    <name type="synonym">Medicago tribuloides</name>
    <dbReference type="NCBI Taxonomy" id="3880"/>
    <lineage>
        <taxon>Eukaryota</taxon>
        <taxon>Viridiplantae</taxon>
        <taxon>Streptophyta</taxon>
        <taxon>Embryophyta</taxon>
        <taxon>Tracheophyta</taxon>
        <taxon>Spermatophyta</taxon>
        <taxon>Magnoliopsida</taxon>
        <taxon>eudicotyledons</taxon>
        <taxon>Gunneridae</taxon>
        <taxon>Pentapetalae</taxon>
        <taxon>rosids</taxon>
        <taxon>fabids</taxon>
        <taxon>Fabales</taxon>
        <taxon>Fabaceae</taxon>
        <taxon>Papilionoideae</taxon>
        <taxon>50 kb inversion clade</taxon>
        <taxon>NPAAA clade</taxon>
        <taxon>Hologalegina</taxon>
        <taxon>IRL clade</taxon>
        <taxon>Trifolieae</taxon>
        <taxon>Medicago</taxon>
    </lineage>
</organism>
<evidence type="ECO:0000313" key="2">
    <source>
        <dbReference type="Proteomes" id="UP000265566"/>
    </source>
</evidence>
<dbReference type="Proteomes" id="UP000265566">
    <property type="component" value="Chromosome 2"/>
</dbReference>